<dbReference type="InterPro" id="IPR051453">
    <property type="entry name" value="MBL_Glyoxalase_II"/>
</dbReference>
<dbReference type="Pfam" id="PF00753">
    <property type="entry name" value="Lactamase_B"/>
    <property type="match status" value="1"/>
</dbReference>
<dbReference type="Proteomes" id="UP000199053">
    <property type="component" value="Unassembled WGS sequence"/>
</dbReference>
<feature type="domain" description="Metallo-beta-lactamase" evidence="5">
    <location>
        <begin position="15"/>
        <end position="190"/>
    </location>
</feature>
<evidence type="ECO:0000256" key="4">
    <source>
        <dbReference type="ARBA" id="ARBA00022833"/>
    </source>
</evidence>
<keyword evidence="2" id="KW-0479">Metal-binding</keyword>
<keyword evidence="7" id="KW-1185">Reference proteome</keyword>
<reference evidence="7" key="1">
    <citation type="submission" date="2016-10" db="EMBL/GenBank/DDBJ databases">
        <authorList>
            <person name="Varghese N."/>
            <person name="Submissions S."/>
        </authorList>
    </citation>
    <scope>NUCLEOTIDE SEQUENCE [LARGE SCALE GENOMIC DNA]</scope>
    <source>
        <strain evidence="7">DSM 16995</strain>
    </source>
</reference>
<dbReference type="PANTHER" id="PTHR46233">
    <property type="entry name" value="HYDROXYACYLGLUTATHIONE HYDROLASE GLOC"/>
    <property type="match status" value="1"/>
</dbReference>
<comment type="cofactor">
    <cofactor evidence="1">
        <name>Zn(2+)</name>
        <dbReference type="ChEBI" id="CHEBI:29105"/>
    </cofactor>
</comment>
<accession>A0A1G9J6S4</accession>
<dbReference type="PANTHER" id="PTHR46233:SF3">
    <property type="entry name" value="HYDROXYACYLGLUTATHIONE HYDROLASE GLOC"/>
    <property type="match status" value="1"/>
</dbReference>
<dbReference type="GO" id="GO:0016787">
    <property type="term" value="F:hydrolase activity"/>
    <property type="evidence" value="ECO:0007669"/>
    <property type="project" value="UniProtKB-KW"/>
</dbReference>
<gene>
    <name evidence="6" type="ORF">SAMN05660337_2674</name>
</gene>
<dbReference type="SUPFAM" id="SSF56281">
    <property type="entry name" value="Metallo-hydrolase/oxidoreductase"/>
    <property type="match status" value="1"/>
</dbReference>
<dbReference type="OrthoDB" id="9802991at2"/>
<dbReference type="InterPro" id="IPR001279">
    <property type="entry name" value="Metallo-B-lactamas"/>
</dbReference>
<protein>
    <submittedName>
        <fullName evidence="6">Glyoxylase, beta-lactamase superfamily II</fullName>
    </submittedName>
</protein>
<dbReference type="CDD" id="cd06262">
    <property type="entry name" value="metallo-hydrolase-like_MBL-fold"/>
    <property type="match status" value="1"/>
</dbReference>
<proteinExistence type="predicted"/>
<evidence type="ECO:0000259" key="5">
    <source>
        <dbReference type="SMART" id="SM00849"/>
    </source>
</evidence>
<dbReference type="Gene3D" id="3.60.15.10">
    <property type="entry name" value="Ribonuclease Z/Hydroxyacylglutathione hydrolase-like"/>
    <property type="match status" value="1"/>
</dbReference>
<evidence type="ECO:0000313" key="7">
    <source>
        <dbReference type="Proteomes" id="UP000199053"/>
    </source>
</evidence>
<dbReference type="EMBL" id="FNGA01000004">
    <property type="protein sequence ID" value="SDL33238.1"/>
    <property type="molecule type" value="Genomic_DNA"/>
</dbReference>
<name>A0A1G9J6S4_9BACT</name>
<evidence type="ECO:0000256" key="3">
    <source>
        <dbReference type="ARBA" id="ARBA00022801"/>
    </source>
</evidence>
<dbReference type="GO" id="GO:0046872">
    <property type="term" value="F:metal ion binding"/>
    <property type="evidence" value="ECO:0007669"/>
    <property type="project" value="UniProtKB-KW"/>
</dbReference>
<sequence length="207" mass="23012">MTNITVETFVLGPLETNCYLLTYGKEAIVIDCAPEPQPLLEAIKGRNLNLKSIYLTHMHLDHIGGVSELQKMTGAQIYGNIEDHYLNEVSFSYGGSKEFPHLLDFEVTDLKPGKQFIFDQPMMVLATPGHTVGSLSFFFPALSCVFVGDLIFMIAVGRTDFPGGDSETLLNSIRTRIFILPDETQIYPGHGPMTSVIHEKKNNPLFT</sequence>
<dbReference type="RefSeq" id="WP_092161919.1">
    <property type="nucleotide sequence ID" value="NZ_FNGA01000004.1"/>
</dbReference>
<dbReference type="AlphaFoldDB" id="A0A1G9J6S4"/>
<organism evidence="6 7">
    <name type="scientific">Maridesulfovibrio ferrireducens</name>
    <dbReference type="NCBI Taxonomy" id="246191"/>
    <lineage>
        <taxon>Bacteria</taxon>
        <taxon>Pseudomonadati</taxon>
        <taxon>Thermodesulfobacteriota</taxon>
        <taxon>Desulfovibrionia</taxon>
        <taxon>Desulfovibrionales</taxon>
        <taxon>Desulfovibrionaceae</taxon>
        <taxon>Maridesulfovibrio</taxon>
    </lineage>
</organism>
<keyword evidence="4" id="KW-0862">Zinc</keyword>
<dbReference type="SMART" id="SM00849">
    <property type="entry name" value="Lactamase_B"/>
    <property type="match status" value="1"/>
</dbReference>
<evidence type="ECO:0000313" key="6">
    <source>
        <dbReference type="EMBL" id="SDL33238.1"/>
    </source>
</evidence>
<evidence type="ECO:0000256" key="2">
    <source>
        <dbReference type="ARBA" id="ARBA00022723"/>
    </source>
</evidence>
<keyword evidence="3" id="KW-0378">Hydrolase</keyword>
<dbReference type="InterPro" id="IPR036866">
    <property type="entry name" value="RibonucZ/Hydroxyglut_hydro"/>
</dbReference>
<evidence type="ECO:0000256" key="1">
    <source>
        <dbReference type="ARBA" id="ARBA00001947"/>
    </source>
</evidence>
<dbReference type="STRING" id="246191.SAMN05660337_2674"/>